<accession>A0ABQ7F0M5</accession>
<gene>
    <name evidence="1" type="ORF">DY000_02044120</name>
</gene>
<dbReference type="PANTHER" id="PTHR37696">
    <property type="entry name" value="ADENYLOSUCCINATE SYNTHETASE-RELATED"/>
    <property type="match status" value="1"/>
</dbReference>
<dbReference type="PANTHER" id="PTHR37696:SF1">
    <property type="entry name" value="ADENYLOSUCCINATE SYNTHETASE-RELATED"/>
    <property type="match status" value="1"/>
</dbReference>
<reference evidence="1 2" key="1">
    <citation type="journal article" date="2020" name="BMC Genomics">
        <title>Intraspecific diversification of the crop wild relative Brassica cretica Lam. using demographic model selection.</title>
        <authorList>
            <person name="Kioukis A."/>
            <person name="Michalopoulou V.A."/>
            <person name="Briers L."/>
            <person name="Pirintsos S."/>
            <person name="Studholme D.J."/>
            <person name="Pavlidis P."/>
            <person name="Sarris P.F."/>
        </authorList>
    </citation>
    <scope>NUCLEOTIDE SEQUENCE [LARGE SCALE GENOMIC DNA]</scope>
    <source>
        <strain evidence="2">cv. PFS-1207/04</strain>
    </source>
</reference>
<name>A0ABQ7F0M5_BRACR</name>
<sequence length="72" mass="8211">MSFFWRHFIASSSYSWFEMNPQVDKVVRRTTMVATAVASYLLLTADYGPEPNALDPLEDVVRRTKIADVALD</sequence>
<dbReference type="EMBL" id="QGKV02000297">
    <property type="protein sequence ID" value="KAF3609538.1"/>
    <property type="molecule type" value="Genomic_DNA"/>
</dbReference>
<keyword evidence="2" id="KW-1185">Reference proteome</keyword>
<proteinExistence type="predicted"/>
<comment type="caution">
    <text evidence="1">The sequence shown here is derived from an EMBL/GenBank/DDBJ whole genome shotgun (WGS) entry which is preliminary data.</text>
</comment>
<evidence type="ECO:0000313" key="1">
    <source>
        <dbReference type="EMBL" id="KAF3609538.1"/>
    </source>
</evidence>
<evidence type="ECO:0000313" key="2">
    <source>
        <dbReference type="Proteomes" id="UP000266723"/>
    </source>
</evidence>
<organism evidence="1 2">
    <name type="scientific">Brassica cretica</name>
    <name type="common">Mustard</name>
    <dbReference type="NCBI Taxonomy" id="69181"/>
    <lineage>
        <taxon>Eukaryota</taxon>
        <taxon>Viridiplantae</taxon>
        <taxon>Streptophyta</taxon>
        <taxon>Embryophyta</taxon>
        <taxon>Tracheophyta</taxon>
        <taxon>Spermatophyta</taxon>
        <taxon>Magnoliopsida</taxon>
        <taxon>eudicotyledons</taxon>
        <taxon>Gunneridae</taxon>
        <taxon>Pentapetalae</taxon>
        <taxon>rosids</taxon>
        <taxon>malvids</taxon>
        <taxon>Brassicales</taxon>
        <taxon>Brassicaceae</taxon>
        <taxon>Brassiceae</taxon>
        <taxon>Brassica</taxon>
    </lineage>
</organism>
<dbReference type="Proteomes" id="UP000266723">
    <property type="component" value="Unassembled WGS sequence"/>
</dbReference>
<protein>
    <submittedName>
        <fullName evidence="1">Uncharacterized protein</fullName>
    </submittedName>
</protein>